<comment type="pathway">
    <text evidence="1">Glycan metabolism; L-arabinan degradation.</text>
</comment>
<dbReference type="SUPFAM" id="SSF50370">
    <property type="entry name" value="Ricin B-like lectins"/>
    <property type="match status" value="1"/>
</dbReference>
<dbReference type="SUPFAM" id="SSF75005">
    <property type="entry name" value="Arabinanase/levansucrase/invertase"/>
    <property type="match status" value="1"/>
</dbReference>
<protein>
    <submittedName>
        <fullName evidence="6">RICIN domain-containing protein</fullName>
    </submittedName>
</protein>
<evidence type="ECO:0000259" key="5">
    <source>
        <dbReference type="SMART" id="SM00458"/>
    </source>
</evidence>
<proteinExistence type="inferred from homology"/>
<reference evidence="6 7" key="1">
    <citation type="submission" date="2020-08" db="EMBL/GenBank/DDBJ databases">
        <title>A Genomic Blueprint of the Chicken Gut Microbiome.</title>
        <authorList>
            <person name="Gilroy R."/>
            <person name="Ravi A."/>
            <person name="Getino M."/>
            <person name="Pursley I."/>
            <person name="Horton D.L."/>
            <person name="Alikhan N.-F."/>
            <person name="Baker D."/>
            <person name="Gharbi K."/>
            <person name="Hall N."/>
            <person name="Watson M."/>
            <person name="Adriaenssens E.M."/>
            <person name="Foster-Nyarko E."/>
            <person name="Jarju S."/>
            <person name="Secka A."/>
            <person name="Antonio M."/>
            <person name="Oren A."/>
            <person name="Chaudhuri R."/>
            <person name="La Ragione R.M."/>
            <person name="Hildebrand F."/>
            <person name="Pallen M.J."/>
        </authorList>
    </citation>
    <scope>NUCLEOTIDE SEQUENCE [LARGE SCALE GENOMIC DNA]</scope>
    <source>
        <strain evidence="6 7">Sa3CVN1</strain>
    </source>
</reference>
<dbReference type="InterPro" id="IPR000772">
    <property type="entry name" value="Ricin_B_lectin"/>
</dbReference>
<keyword evidence="4" id="KW-0326">Glycosidase</keyword>
<dbReference type="InterPro" id="IPR050727">
    <property type="entry name" value="GH43_arabinanases"/>
</dbReference>
<evidence type="ECO:0000256" key="2">
    <source>
        <dbReference type="ARBA" id="ARBA00009865"/>
    </source>
</evidence>
<dbReference type="Gene3D" id="2.115.10.20">
    <property type="entry name" value="Glycosyl hydrolase domain, family 43"/>
    <property type="match status" value="1"/>
</dbReference>
<comment type="caution">
    <text evidence="6">The sequence shown here is derived from an EMBL/GenBank/DDBJ whole genome shotgun (WGS) entry which is preliminary data.</text>
</comment>
<dbReference type="InterPro" id="IPR023296">
    <property type="entry name" value="Glyco_hydro_beta-prop_sf"/>
</dbReference>
<dbReference type="Pfam" id="PF04616">
    <property type="entry name" value="Glyco_hydro_43"/>
    <property type="match status" value="2"/>
</dbReference>
<comment type="similarity">
    <text evidence="2">Belongs to the glycosyl hydrolase 43 family.</text>
</comment>
<dbReference type="Pfam" id="PF14200">
    <property type="entry name" value="RicinB_lectin_2"/>
    <property type="match status" value="1"/>
</dbReference>
<dbReference type="Pfam" id="PF16369">
    <property type="entry name" value="GH43_C"/>
    <property type="match status" value="1"/>
</dbReference>
<dbReference type="PANTHER" id="PTHR43301">
    <property type="entry name" value="ARABINAN ENDO-1,5-ALPHA-L-ARABINOSIDASE"/>
    <property type="match status" value="1"/>
</dbReference>
<dbReference type="CDD" id="cd00161">
    <property type="entry name" value="beta-trefoil_Ricin-like"/>
    <property type="match status" value="1"/>
</dbReference>
<dbReference type="SMART" id="SM00458">
    <property type="entry name" value="RICIN"/>
    <property type="match status" value="1"/>
</dbReference>
<dbReference type="Gene3D" id="2.80.10.50">
    <property type="match status" value="1"/>
</dbReference>
<feature type="domain" description="Ricin B lectin" evidence="5">
    <location>
        <begin position="530"/>
        <end position="671"/>
    </location>
</feature>
<keyword evidence="7" id="KW-1185">Reference proteome</keyword>
<dbReference type="PANTHER" id="PTHR43301:SF3">
    <property type="entry name" value="ARABINAN ENDO-1,5-ALPHA-L-ARABINOSIDASE A-RELATED"/>
    <property type="match status" value="1"/>
</dbReference>
<organism evidence="6 7">
    <name type="scientific">Clostridium cibarium</name>
    <dbReference type="NCBI Taxonomy" id="2762247"/>
    <lineage>
        <taxon>Bacteria</taxon>
        <taxon>Bacillati</taxon>
        <taxon>Bacillota</taxon>
        <taxon>Clostridia</taxon>
        <taxon>Eubacteriales</taxon>
        <taxon>Clostridiaceae</taxon>
        <taxon>Clostridium</taxon>
    </lineage>
</organism>
<name>A0ABR8PQX5_9CLOT</name>
<gene>
    <name evidence="6" type="ORF">H9661_04275</name>
</gene>
<accession>A0ABR8PQX5</accession>
<evidence type="ECO:0000256" key="3">
    <source>
        <dbReference type="ARBA" id="ARBA00022801"/>
    </source>
</evidence>
<dbReference type="Proteomes" id="UP000627781">
    <property type="component" value="Unassembled WGS sequence"/>
</dbReference>
<evidence type="ECO:0000256" key="1">
    <source>
        <dbReference type="ARBA" id="ARBA00004834"/>
    </source>
</evidence>
<keyword evidence="3" id="KW-0378">Hydrolase</keyword>
<evidence type="ECO:0000256" key="4">
    <source>
        <dbReference type="ARBA" id="ARBA00023295"/>
    </source>
</evidence>
<dbReference type="CDD" id="cd18832">
    <property type="entry name" value="GH43_GsAbnA-like"/>
    <property type="match status" value="1"/>
</dbReference>
<dbReference type="InterPro" id="IPR006710">
    <property type="entry name" value="Glyco_hydro_43"/>
</dbReference>
<evidence type="ECO:0000313" key="7">
    <source>
        <dbReference type="Proteomes" id="UP000627781"/>
    </source>
</evidence>
<sequence>MENRVKKIISFMLGISIIALIQFGPIFDTFAASAAVLKTSRISVHDPSIVKANGKYYLFGSHKSDAVSSDLTSWKYFQTNINNDYAKVFSVGGKWASHGSNSYNINGNLWAPDVIYNTKMKKWCMYMSVNGDKFYSSIALATADRIEGPYTYAGTIVYSGFTNSSQAGETDYKKVTGTNTVDRRYVSNGAWNSAYGPNAIDPCVLYDKDGNLWMSYGSWFGGIFMLKLDSSTGLRDYSYTYQTKTNSSDQYFGTKISGGYGTTGEGSYIVYDKSAGYYYLYESYCGLDATDNFSGYHIRLFRSKNINGPYVDAKGNSAICTSANVDKSSKGIKLFGNYSFSSLKSVASSELSANGYMSGGHNSALIDDNGQRYLVYHTRFNNGTEGHQIRVHQQFLNEDGWPVTTVYEYLGNTISSSGYSNSDIAGTYEFVNHGLDATTAHIGMLKTSKVSLNSNGTISGDYTGTWQEKSGSYYCTMIINGATYKGVFFKQNDESSSHKSTMTFSLIGANNESIWGSKISNATTESTNLNGTYYIKNSLSGLYLDITNGSSADGANLQQWGLNKYDAQKFKLVSDGDGNYSILTGASNYKSSLDVLNGSSADGTNVAEWKYWGGDMQKFKFVKVSGNKYAILTKASNFKSCLDLYNMSKDSGANICQWTYWGGQGQLWELVHV</sequence>
<dbReference type="EMBL" id="JACSRA010000005">
    <property type="protein sequence ID" value="MBD7910571.1"/>
    <property type="molecule type" value="Genomic_DNA"/>
</dbReference>
<dbReference type="InterPro" id="IPR032291">
    <property type="entry name" value="Abn2_C"/>
</dbReference>
<dbReference type="InterPro" id="IPR035992">
    <property type="entry name" value="Ricin_B-like_lectins"/>
</dbReference>
<dbReference type="RefSeq" id="WP_143315501.1">
    <property type="nucleotide sequence ID" value="NZ_JACSRA010000005.1"/>
</dbReference>
<evidence type="ECO:0000313" key="6">
    <source>
        <dbReference type="EMBL" id="MBD7910571.1"/>
    </source>
</evidence>
<dbReference type="Gene3D" id="2.40.128.10">
    <property type="match status" value="1"/>
</dbReference>